<name>A0A2H0USR8_9BACT</name>
<dbReference type="PANTHER" id="PTHR33993:SF2">
    <property type="entry name" value="VOC DOMAIN-CONTAINING PROTEIN"/>
    <property type="match status" value="1"/>
</dbReference>
<accession>A0A2H0USR8</accession>
<dbReference type="EMBL" id="PFAZ01000001">
    <property type="protein sequence ID" value="PIR89458.1"/>
    <property type="molecule type" value="Genomic_DNA"/>
</dbReference>
<reference evidence="3" key="1">
    <citation type="submission" date="2017-09" db="EMBL/GenBank/DDBJ databases">
        <title>Depth-based differentiation of microbial function through sediment-hosted aquifers and enrichment of novel symbionts in the deep terrestrial subsurface.</title>
        <authorList>
            <person name="Probst A.J."/>
            <person name="Ladd B."/>
            <person name="Jarett J.K."/>
            <person name="Geller-Mcgrath D.E."/>
            <person name="Sieber C.M.K."/>
            <person name="Emerson J.B."/>
            <person name="Anantharaman K."/>
            <person name="Thomas B.C."/>
            <person name="Malmstrom R."/>
            <person name="Stieglmeier M."/>
            <person name="Klingl A."/>
            <person name="Woyke T."/>
            <person name="Ryan C.M."/>
            <person name="Banfield J.F."/>
        </authorList>
    </citation>
    <scope>NUCLEOTIDE SEQUENCE [LARGE SCALE GENOMIC DNA]</scope>
</reference>
<organism evidence="2 3">
    <name type="scientific">Candidatus Harrisonbacteria bacterium CG10_big_fil_rev_8_21_14_0_10_40_38</name>
    <dbReference type="NCBI Taxonomy" id="1974583"/>
    <lineage>
        <taxon>Bacteria</taxon>
        <taxon>Candidatus Harrisoniibacteriota</taxon>
    </lineage>
</organism>
<dbReference type="InterPro" id="IPR052164">
    <property type="entry name" value="Anthracycline_SecMetBiosynth"/>
</dbReference>
<gene>
    <name evidence="2" type="ORF">COU07_00975</name>
</gene>
<dbReference type="Proteomes" id="UP000231157">
    <property type="component" value="Unassembled WGS sequence"/>
</dbReference>
<dbReference type="PROSITE" id="PS51819">
    <property type="entry name" value="VOC"/>
    <property type="match status" value="1"/>
</dbReference>
<dbReference type="Gene3D" id="3.10.180.10">
    <property type="entry name" value="2,3-Dihydroxybiphenyl 1,2-Dioxygenase, domain 1"/>
    <property type="match status" value="1"/>
</dbReference>
<dbReference type="InterPro" id="IPR004360">
    <property type="entry name" value="Glyas_Fos-R_dOase_dom"/>
</dbReference>
<evidence type="ECO:0000259" key="1">
    <source>
        <dbReference type="PROSITE" id="PS51819"/>
    </source>
</evidence>
<feature type="domain" description="VOC" evidence="1">
    <location>
        <begin position="3"/>
        <end position="126"/>
    </location>
</feature>
<dbReference type="AlphaFoldDB" id="A0A2H0USR8"/>
<dbReference type="InterPro" id="IPR037523">
    <property type="entry name" value="VOC_core"/>
</dbReference>
<dbReference type="InterPro" id="IPR029068">
    <property type="entry name" value="Glyas_Bleomycin-R_OHBP_Dase"/>
</dbReference>
<dbReference type="SUPFAM" id="SSF54593">
    <property type="entry name" value="Glyoxalase/Bleomycin resistance protein/Dihydroxybiphenyl dioxygenase"/>
    <property type="match status" value="1"/>
</dbReference>
<comment type="caution">
    <text evidence="2">The sequence shown here is derived from an EMBL/GenBank/DDBJ whole genome shotgun (WGS) entry which is preliminary data.</text>
</comment>
<sequence length="131" mass="14964">MNRVVHFEIYASNPERAIVFYKSVFGWTFEKWGEQEYWMVMTAPKGSDEMGVNGGLMPRPNSMEPKDSEAVSGFVCTMQVENIDDTIEKILKEGGKIAMEKFAIPEMAWQAYYRDTEGNIFGIHQPDPNAK</sequence>
<dbReference type="PANTHER" id="PTHR33993">
    <property type="entry name" value="GLYOXALASE-RELATED"/>
    <property type="match status" value="1"/>
</dbReference>
<evidence type="ECO:0000313" key="3">
    <source>
        <dbReference type="Proteomes" id="UP000231157"/>
    </source>
</evidence>
<evidence type="ECO:0000313" key="2">
    <source>
        <dbReference type="EMBL" id="PIR89458.1"/>
    </source>
</evidence>
<dbReference type="Pfam" id="PF00903">
    <property type="entry name" value="Glyoxalase"/>
    <property type="match status" value="1"/>
</dbReference>
<dbReference type="CDD" id="cd07247">
    <property type="entry name" value="SgaA_N_like"/>
    <property type="match status" value="1"/>
</dbReference>
<proteinExistence type="predicted"/>
<protein>
    <submittedName>
        <fullName evidence="2">Glyoxalase</fullName>
    </submittedName>
</protein>